<dbReference type="RefSeq" id="WP_180006246.1">
    <property type="nucleotide sequence ID" value="NZ_CP071767.1"/>
</dbReference>
<geneLocation type="plasmid" evidence="7 8">
    <name>pGX5</name>
</geneLocation>
<dbReference type="InterPro" id="IPR001584">
    <property type="entry name" value="Integrase_cat-core"/>
</dbReference>
<protein>
    <submittedName>
        <fullName evidence="7">IS30 family transposase</fullName>
    </submittedName>
</protein>
<dbReference type="Pfam" id="PF13936">
    <property type="entry name" value="HTH_38"/>
    <property type="match status" value="1"/>
</dbReference>
<comment type="similarity">
    <text evidence="2">Belongs to the transposase IS30 family.</text>
</comment>
<organism evidence="7 8">
    <name type="scientific">Acinetobacter towneri</name>
    <dbReference type="NCBI Taxonomy" id="202956"/>
    <lineage>
        <taxon>Bacteria</taxon>
        <taxon>Pseudomonadati</taxon>
        <taxon>Pseudomonadota</taxon>
        <taxon>Gammaproteobacteria</taxon>
        <taxon>Moraxellales</taxon>
        <taxon>Moraxellaceae</taxon>
        <taxon>Acinetobacter</taxon>
    </lineage>
</organism>
<dbReference type="PROSITE" id="PS01043">
    <property type="entry name" value="TRANSPOSASE_IS30"/>
    <property type="match status" value="1"/>
</dbReference>
<dbReference type="InterPro" id="IPR025246">
    <property type="entry name" value="IS30-like_HTH"/>
</dbReference>
<evidence type="ECO:0000256" key="5">
    <source>
        <dbReference type="ARBA" id="ARBA00023172"/>
    </source>
</evidence>
<evidence type="ECO:0000313" key="7">
    <source>
        <dbReference type="EMBL" id="QTD60538.1"/>
    </source>
</evidence>
<comment type="function">
    <text evidence="1">Required for the transposition of the insertion element.</text>
</comment>
<evidence type="ECO:0000256" key="3">
    <source>
        <dbReference type="ARBA" id="ARBA00022578"/>
    </source>
</evidence>
<keyword evidence="7" id="KW-0614">Plasmid</keyword>
<dbReference type="InterPro" id="IPR053392">
    <property type="entry name" value="Transposase_IS30-like"/>
</dbReference>
<evidence type="ECO:0000313" key="8">
    <source>
        <dbReference type="Proteomes" id="UP000663954"/>
    </source>
</evidence>
<dbReference type="GeneID" id="64223985"/>
<reference evidence="7 8" key="1">
    <citation type="journal article" date="2020" name="Front. Cell. Infect. Microbiol.">
        <title>Characterization of Three Porcine Acinetobacter towneri Strains Co-Harboring tet(X3) and bla OXA-58.</title>
        <authorList>
            <person name="Ma J."/>
            <person name="Wang J."/>
            <person name="Feng J."/>
            <person name="Liu Y."/>
            <person name="Yang B."/>
            <person name="Li R."/>
            <person name="Bai L."/>
            <person name="He T."/>
            <person name="Wang X."/>
            <person name="Yang Z."/>
        </authorList>
    </citation>
    <scope>NUCLEOTIDE SEQUENCE [LARGE SCALE GENOMIC DNA]</scope>
    <source>
        <strain evidence="7 8">GX5</strain>
    </source>
</reference>
<evidence type="ECO:0000256" key="4">
    <source>
        <dbReference type="ARBA" id="ARBA00023125"/>
    </source>
</evidence>
<dbReference type="EMBL" id="CP071769">
    <property type="protein sequence ID" value="QTD60538.1"/>
    <property type="molecule type" value="Genomic_DNA"/>
</dbReference>
<dbReference type="NCBIfam" id="NF033563">
    <property type="entry name" value="transpos_IS30"/>
    <property type="match status" value="1"/>
</dbReference>
<accession>A0ABX7TB20</accession>
<evidence type="ECO:0000259" key="6">
    <source>
        <dbReference type="PROSITE" id="PS50994"/>
    </source>
</evidence>
<keyword evidence="3" id="KW-0815">Transposition</keyword>
<gene>
    <name evidence="7" type="ORF">J4G45_00815</name>
</gene>
<dbReference type="PANTHER" id="PTHR10948">
    <property type="entry name" value="TRANSPOSASE"/>
    <property type="match status" value="1"/>
</dbReference>
<dbReference type="Pfam" id="PF00665">
    <property type="entry name" value="rve"/>
    <property type="match status" value="1"/>
</dbReference>
<dbReference type="InterPro" id="IPR036397">
    <property type="entry name" value="RNaseH_sf"/>
</dbReference>
<dbReference type="Proteomes" id="UP000663954">
    <property type="component" value="Plasmid pGX5"/>
</dbReference>
<dbReference type="SUPFAM" id="SSF53098">
    <property type="entry name" value="Ribonuclease H-like"/>
    <property type="match status" value="1"/>
</dbReference>
<dbReference type="InterPro" id="IPR051917">
    <property type="entry name" value="Transposase-Integrase"/>
</dbReference>
<evidence type="ECO:0000256" key="1">
    <source>
        <dbReference type="ARBA" id="ARBA00002190"/>
    </source>
</evidence>
<dbReference type="InterPro" id="IPR001598">
    <property type="entry name" value="Transposase_IS30_CS"/>
</dbReference>
<dbReference type="Gene3D" id="3.30.420.10">
    <property type="entry name" value="Ribonuclease H-like superfamily/Ribonuclease H"/>
    <property type="match status" value="1"/>
</dbReference>
<dbReference type="InterPro" id="IPR009057">
    <property type="entry name" value="Homeodomain-like_sf"/>
</dbReference>
<sequence>MRNYSQLTREQRYQISALFNTGHSVTEIAKEIGKHKSTISRELRRNGSKQTYCPKRASKLANVRHKLKPKYRINPLIWEMIKELLQKKWSPEQISGRLKRDQVFNISHETIYQYIYADKKHGGSLYKYLRRKKKYGHRIGGKSPRGQIPHRVSISERPSVVDKKERIGDWEADTIIGKGHKQAIVTLVDRVAKIVRIAKVENKTAEGVKNAIITLLRPYKGLIHTITADNGKEFAQHQEIAQKLDTDFYFATPYSSWERGLNENTNGLIRQYFPKGTSFTELTDKDMEKVMDDLNSRPRKTLGFRTPNEVFYEHLVALH</sequence>
<evidence type="ECO:0000256" key="2">
    <source>
        <dbReference type="ARBA" id="ARBA00006363"/>
    </source>
</evidence>
<proteinExistence type="inferred from homology"/>
<feature type="domain" description="Integrase catalytic" evidence="6">
    <location>
        <begin position="154"/>
        <end position="315"/>
    </location>
</feature>
<dbReference type="InterPro" id="IPR012337">
    <property type="entry name" value="RNaseH-like_sf"/>
</dbReference>
<dbReference type="PANTHER" id="PTHR10948:SF23">
    <property type="entry name" value="TRANSPOSASE INSI FOR INSERTION SEQUENCE ELEMENT IS30A-RELATED"/>
    <property type="match status" value="1"/>
</dbReference>
<dbReference type="PROSITE" id="PS50994">
    <property type="entry name" value="INTEGRASE"/>
    <property type="match status" value="1"/>
</dbReference>
<keyword evidence="4" id="KW-0238">DNA-binding</keyword>
<dbReference type="Gene3D" id="1.10.10.60">
    <property type="entry name" value="Homeodomain-like"/>
    <property type="match status" value="1"/>
</dbReference>
<keyword evidence="8" id="KW-1185">Reference proteome</keyword>
<dbReference type="SUPFAM" id="SSF46689">
    <property type="entry name" value="Homeodomain-like"/>
    <property type="match status" value="1"/>
</dbReference>
<name>A0ABX7TB20_9GAMM</name>
<keyword evidence="5" id="KW-0233">DNA recombination</keyword>